<dbReference type="FunFam" id="3.90.76.10:FF:000001">
    <property type="entry name" value="Oligopeptide ABC transporter substrate-binding protein"/>
    <property type="match status" value="1"/>
</dbReference>
<feature type="compositionally biased region" description="Polar residues" evidence="6">
    <location>
        <begin position="28"/>
        <end position="41"/>
    </location>
</feature>
<dbReference type="OrthoDB" id="403896at2"/>
<dbReference type="InterPro" id="IPR039424">
    <property type="entry name" value="SBP_5"/>
</dbReference>
<feature type="signal peptide" evidence="7">
    <location>
        <begin position="1"/>
        <end position="20"/>
    </location>
</feature>
<feature type="chain" id="PRO_5039049627" evidence="7">
    <location>
        <begin position="21"/>
        <end position="552"/>
    </location>
</feature>
<protein>
    <submittedName>
        <fullName evidence="9">Peptide ABC transporter substrate-binding protein</fullName>
    </submittedName>
</protein>
<sequence length="552" mass="61592">MRKNAFVLLSSIALASAAMAGCAGNQTQETAQPSTTNQGATAPSAAKTDSGKPKLFRIAITSEPSTADPAIAEDNQSNMMVTSTFAGLTRIGEDDKPHEEVAEKIDVSPDGLTYTFHLRDSQWSNGDPVTAHDFEFAWKRALAPETASNYAYQLYYIKGGEAYNTKKGKVEDVGVKALDDKTLEVKLANPTPFFLELTAFMTYMPVNEKVAKANPKWALEAATHVGNGPYKLTDWQHKSKIEFTKNDTYWDKDNVKMDKIDVSMIEDENTALSMFDNGELDWDGAPYNTIPLDAMPSLKDSGKVKIKPIATSYWYKFNTEKAPFNNAKIRKAFAYAIDRKSLIDNVTQADQMPAMGLFPPSMAVKPDGYFKDNDVETAKQLLAEGMKELGITKLPPITISHNAGDGHKKIAEAIQGQWKKALGVDTKIESQEFKVYLETLHQGTYQVGRIGWIPDFNDAINYAEVFKDKNGGNNDTRWENPRYKELVNQAGKESDPEKRKALFAEAEQIIMDEMPFIPIYYYTRAWVEADNVAHGIYQDPLGNSDLKWVDMK</sequence>
<name>A0A3M8DTF4_9BACL</name>
<dbReference type="Proteomes" id="UP000271031">
    <property type="component" value="Unassembled WGS sequence"/>
</dbReference>
<dbReference type="RefSeq" id="WP_122917568.1">
    <property type="nucleotide sequence ID" value="NZ_RHHQ01000007.1"/>
</dbReference>
<keyword evidence="3" id="KW-0813">Transport</keyword>
<dbReference type="Gene3D" id="3.90.76.10">
    <property type="entry name" value="Dipeptide-binding Protein, Domain 1"/>
    <property type="match status" value="1"/>
</dbReference>
<accession>A0A3M8DTF4</accession>
<dbReference type="Pfam" id="PF00496">
    <property type="entry name" value="SBP_bac_5"/>
    <property type="match status" value="1"/>
</dbReference>
<dbReference type="CDD" id="cd08504">
    <property type="entry name" value="PBP2_OppA"/>
    <property type="match status" value="1"/>
</dbReference>
<dbReference type="PROSITE" id="PS51257">
    <property type="entry name" value="PROKAR_LIPOPROTEIN"/>
    <property type="match status" value="1"/>
</dbReference>
<comment type="subcellular location">
    <subcellularLocation>
        <location evidence="1">Cell envelope</location>
    </subcellularLocation>
</comment>
<comment type="caution">
    <text evidence="9">The sequence shown here is derived from an EMBL/GenBank/DDBJ whole genome shotgun (WGS) entry which is preliminary data.</text>
</comment>
<evidence type="ECO:0000256" key="1">
    <source>
        <dbReference type="ARBA" id="ARBA00004196"/>
    </source>
</evidence>
<dbReference type="InterPro" id="IPR030678">
    <property type="entry name" value="Peptide/Ni-bd"/>
</dbReference>
<dbReference type="GO" id="GO:0015833">
    <property type="term" value="P:peptide transport"/>
    <property type="evidence" value="ECO:0007669"/>
    <property type="project" value="UniProtKB-KW"/>
</dbReference>
<keyword evidence="10" id="KW-1185">Reference proteome</keyword>
<dbReference type="InterPro" id="IPR000914">
    <property type="entry name" value="SBP_5_dom"/>
</dbReference>
<dbReference type="SUPFAM" id="SSF53850">
    <property type="entry name" value="Periplasmic binding protein-like II"/>
    <property type="match status" value="1"/>
</dbReference>
<evidence type="ECO:0000313" key="10">
    <source>
        <dbReference type="Proteomes" id="UP000271031"/>
    </source>
</evidence>
<dbReference type="AlphaFoldDB" id="A0A3M8DTF4"/>
<dbReference type="Gene3D" id="3.40.190.10">
    <property type="entry name" value="Periplasmic binding protein-like II"/>
    <property type="match status" value="1"/>
</dbReference>
<evidence type="ECO:0000256" key="7">
    <source>
        <dbReference type="SAM" id="SignalP"/>
    </source>
</evidence>
<dbReference type="FunFam" id="3.10.105.10:FF:000001">
    <property type="entry name" value="Oligopeptide ABC transporter, oligopeptide-binding protein"/>
    <property type="match status" value="1"/>
</dbReference>
<feature type="region of interest" description="Disordered" evidence="6">
    <location>
        <begin position="28"/>
        <end position="50"/>
    </location>
</feature>
<feature type="domain" description="Solute-binding protein family 5" evidence="8">
    <location>
        <begin position="97"/>
        <end position="473"/>
    </location>
</feature>
<evidence type="ECO:0000259" key="8">
    <source>
        <dbReference type="Pfam" id="PF00496"/>
    </source>
</evidence>
<keyword evidence="5" id="KW-0571">Peptide transport</keyword>
<keyword evidence="4 7" id="KW-0732">Signal</keyword>
<dbReference type="EMBL" id="RHHQ01000007">
    <property type="protein sequence ID" value="RNB90641.1"/>
    <property type="molecule type" value="Genomic_DNA"/>
</dbReference>
<dbReference type="GO" id="GO:0030288">
    <property type="term" value="C:outer membrane-bounded periplasmic space"/>
    <property type="evidence" value="ECO:0007669"/>
    <property type="project" value="UniProtKB-ARBA"/>
</dbReference>
<evidence type="ECO:0000256" key="2">
    <source>
        <dbReference type="ARBA" id="ARBA00005695"/>
    </source>
</evidence>
<evidence type="ECO:0000256" key="5">
    <source>
        <dbReference type="ARBA" id="ARBA00022856"/>
    </source>
</evidence>
<evidence type="ECO:0000256" key="6">
    <source>
        <dbReference type="SAM" id="MobiDB-lite"/>
    </source>
</evidence>
<dbReference type="GO" id="GO:0043190">
    <property type="term" value="C:ATP-binding cassette (ABC) transporter complex"/>
    <property type="evidence" value="ECO:0007669"/>
    <property type="project" value="InterPro"/>
</dbReference>
<keyword evidence="5" id="KW-0653">Protein transport</keyword>
<dbReference type="PANTHER" id="PTHR30290">
    <property type="entry name" value="PERIPLASMIC BINDING COMPONENT OF ABC TRANSPORTER"/>
    <property type="match status" value="1"/>
</dbReference>
<dbReference type="PIRSF" id="PIRSF002741">
    <property type="entry name" value="MppA"/>
    <property type="match status" value="1"/>
</dbReference>
<reference evidence="9 10" key="1">
    <citation type="submission" date="2018-10" db="EMBL/GenBank/DDBJ databases">
        <title>Phylogenomics of Brevibacillus.</title>
        <authorList>
            <person name="Dunlap C."/>
        </authorList>
    </citation>
    <scope>NUCLEOTIDE SEQUENCE [LARGE SCALE GENOMIC DNA]</scope>
    <source>
        <strain evidence="9 10">JCM 15716</strain>
    </source>
</reference>
<organism evidence="9 10">
    <name type="scientific">Brevibacillus fluminis</name>
    <dbReference type="NCBI Taxonomy" id="511487"/>
    <lineage>
        <taxon>Bacteria</taxon>
        <taxon>Bacillati</taxon>
        <taxon>Bacillota</taxon>
        <taxon>Bacilli</taxon>
        <taxon>Bacillales</taxon>
        <taxon>Paenibacillaceae</taxon>
        <taxon>Brevibacillus</taxon>
    </lineage>
</organism>
<proteinExistence type="inferred from homology"/>
<comment type="similarity">
    <text evidence="2">Belongs to the bacterial solute-binding protein 5 family.</text>
</comment>
<evidence type="ECO:0000256" key="4">
    <source>
        <dbReference type="ARBA" id="ARBA00022729"/>
    </source>
</evidence>
<evidence type="ECO:0000313" key="9">
    <source>
        <dbReference type="EMBL" id="RNB90641.1"/>
    </source>
</evidence>
<dbReference type="PANTHER" id="PTHR30290:SF79">
    <property type="entry name" value="DIPEPTIDE-BINDING PROTEIN DPPE"/>
    <property type="match status" value="1"/>
</dbReference>
<dbReference type="GO" id="GO:1904680">
    <property type="term" value="F:peptide transmembrane transporter activity"/>
    <property type="evidence" value="ECO:0007669"/>
    <property type="project" value="TreeGrafter"/>
</dbReference>
<evidence type="ECO:0000256" key="3">
    <source>
        <dbReference type="ARBA" id="ARBA00022448"/>
    </source>
</evidence>
<dbReference type="Gene3D" id="3.10.105.10">
    <property type="entry name" value="Dipeptide-binding Protein, Domain 3"/>
    <property type="match status" value="1"/>
</dbReference>
<gene>
    <name evidence="9" type="ORF">EDM56_09110</name>
</gene>